<name>A0A1H9UL30_9BACI</name>
<sequence>MKKEWKEPELQELDLNMTMLGNQGEHLDNDFSAGTSFSDITFS</sequence>
<dbReference type="NCBIfam" id="NF033524">
    <property type="entry name" value="lasso_PadeA_fam"/>
    <property type="match status" value="1"/>
</dbReference>
<evidence type="ECO:0000313" key="2">
    <source>
        <dbReference type="Proteomes" id="UP000198571"/>
    </source>
</evidence>
<proteinExistence type="predicted"/>
<reference evidence="2" key="1">
    <citation type="submission" date="2016-10" db="EMBL/GenBank/DDBJ databases">
        <authorList>
            <person name="Varghese N."/>
            <person name="Submissions S."/>
        </authorList>
    </citation>
    <scope>NUCLEOTIDE SEQUENCE [LARGE SCALE GENOMIC DNA]</scope>
    <source>
        <strain evidence="2">S9</strain>
    </source>
</reference>
<evidence type="ECO:0000313" key="1">
    <source>
        <dbReference type="EMBL" id="SES10008.1"/>
    </source>
</evidence>
<dbReference type="Proteomes" id="UP000198571">
    <property type="component" value="Unassembled WGS sequence"/>
</dbReference>
<evidence type="ECO:0008006" key="3">
    <source>
        <dbReference type="Google" id="ProtNLM"/>
    </source>
</evidence>
<organism evidence="1 2">
    <name type="scientific">Salipaludibacillus aurantiacus</name>
    <dbReference type="NCBI Taxonomy" id="1601833"/>
    <lineage>
        <taxon>Bacteria</taxon>
        <taxon>Bacillati</taxon>
        <taxon>Bacillota</taxon>
        <taxon>Bacilli</taxon>
        <taxon>Bacillales</taxon>
        <taxon>Bacillaceae</taxon>
    </lineage>
</organism>
<accession>A0A1H9UL30</accession>
<dbReference type="OrthoDB" id="2913105at2"/>
<dbReference type="InterPro" id="IPR049825">
    <property type="entry name" value="Lasso_PadeA-like"/>
</dbReference>
<dbReference type="RefSeq" id="WP_143051222.1">
    <property type="nucleotide sequence ID" value="NZ_FOGT01000008.1"/>
</dbReference>
<keyword evidence="2" id="KW-1185">Reference proteome</keyword>
<dbReference type="AlphaFoldDB" id="A0A1H9UL30"/>
<dbReference type="STRING" id="1601833.SAMN05518684_10811"/>
<protein>
    <recommendedName>
        <fullName evidence="3">Paeninodin family lasso peptide</fullName>
    </recommendedName>
</protein>
<dbReference type="EMBL" id="FOGT01000008">
    <property type="protein sequence ID" value="SES10008.1"/>
    <property type="molecule type" value="Genomic_DNA"/>
</dbReference>
<gene>
    <name evidence="1" type="ORF">SAMN05518684_10811</name>
</gene>